<dbReference type="Gene3D" id="3.40.50.720">
    <property type="entry name" value="NAD(P)-binding Rossmann-like Domain"/>
    <property type="match status" value="1"/>
</dbReference>
<evidence type="ECO:0008006" key="3">
    <source>
        <dbReference type="Google" id="ProtNLM"/>
    </source>
</evidence>
<keyword evidence="2" id="KW-1185">Reference proteome</keyword>
<proteinExistence type="predicted"/>
<dbReference type="EMBL" id="JAUEPU010000008">
    <property type="protein sequence ID" value="KAK0500083.1"/>
    <property type="molecule type" value="Genomic_DNA"/>
</dbReference>
<accession>A0AA39URQ4</accession>
<dbReference type="PANTHER" id="PTHR40129">
    <property type="entry name" value="KETOPANTOATE REDUCTASE N-TERMINAL DOMAIN-CONTAINING PROTEIN"/>
    <property type="match status" value="1"/>
</dbReference>
<protein>
    <recommendedName>
        <fullName evidence="3">NAD(P)-binding domain-containing protein</fullName>
    </recommendedName>
</protein>
<evidence type="ECO:0000313" key="1">
    <source>
        <dbReference type="EMBL" id="KAK0500083.1"/>
    </source>
</evidence>
<dbReference type="AlphaFoldDB" id="A0AA39URQ4"/>
<reference evidence="1" key="1">
    <citation type="submission" date="2023-06" db="EMBL/GenBank/DDBJ databases">
        <authorList>
            <consortium name="Lawrence Berkeley National Laboratory"/>
            <person name="Ahrendt S."/>
            <person name="Sahu N."/>
            <person name="Indic B."/>
            <person name="Wong-Bajracharya J."/>
            <person name="Merenyi Z."/>
            <person name="Ke H.-M."/>
            <person name="Monk M."/>
            <person name="Kocsube S."/>
            <person name="Drula E."/>
            <person name="Lipzen A."/>
            <person name="Balint B."/>
            <person name="Henrissat B."/>
            <person name="Andreopoulos B."/>
            <person name="Martin F.M."/>
            <person name="Harder C.B."/>
            <person name="Rigling D."/>
            <person name="Ford K.L."/>
            <person name="Foster G.D."/>
            <person name="Pangilinan J."/>
            <person name="Papanicolaou A."/>
            <person name="Barry K."/>
            <person name="LaButti K."/>
            <person name="Viragh M."/>
            <person name="Koriabine M."/>
            <person name="Yan M."/>
            <person name="Riley R."/>
            <person name="Champramary S."/>
            <person name="Plett K.L."/>
            <person name="Tsai I.J."/>
            <person name="Slot J."/>
            <person name="Sipos G."/>
            <person name="Plett J."/>
            <person name="Nagy L.G."/>
            <person name="Grigoriev I.V."/>
        </authorList>
    </citation>
    <scope>NUCLEOTIDE SEQUENCE</scope>
    <source>
        <strain evidence="1">HWK02</strain>
    </source>
</reference>
<dbReference type="SUPFAM" id="SSF51735">
    <property type="entry name" value="NAD(P)-binding Rossmann-fold domains"/>
    <property type="match status" value="1"/>
</dbReference>
<evidence type="ECO:0000313" key="2">
    <source>
        <dbReference type="Proteomes" id="UP001175228"/>
    </source>
</evidence>
<dbReference type="InterPro" id="IPR036291">
    <property type="entry name" value="NAD(P)-bd_dom_sf"/>
</dbReference>
<organism evidence="1 2">
    <name type="scientific">Armillaria luteobubalina</name>
    <dbReference type="NCBI Taxonomy" id="153913"/>
    <lineage>
        <taxon>Eukaryota</taxon>
        <taxon>Fungi</taxon>
        <taxon>Dikarya</taxon>
        <taxon>Basidiomycota</taxon>
        <taxon>Agaricomycotina</taxon>
        <taxon>Agaricomycetes</taxon>
        <taxon>Agaricomycetidae</taxon>
        <taxon>Agaricales</taxon>
        <taxon>Marasmiineae</taxon>
        <taxon>Physalacriaceae</taxon>
        <taxon>Armillaria</taxon>
    </lineage>
</organism>
<dbReference type="PANTHER" id="PTHR40129:SF2">
    <property type="entry name" value="KETOPANTOATE REDUCTASE N-TERMINAL DOMAIN-CONTAINING PROTEIN"/>
    <property type="match status" value="1"/>
</dbReference>
<comment type="caution">
    <text evidence="1">The sequence shown here is derived from an EMBL/GenBank/DDBJ whole genome shotgun (WGS) entry which is preliminary data.</text>
</comment>
<dbReference type="Proteomes" id="UP001175228">
    <property type="component" value="Unassembled WGS sequence"/>
</dbReference>
<name>A0AA39URQ4_9AGAR</name>
<gene>
    <name evidence="1" type="ORF">EDD18DRAFT_1307608</name>
</gene>
<sequence length="285" mass="31845">MSSSSPVDILILGAGWTATFLIPLCVETNVNWAATTRSGSTDPYTTIPFDFDQDDESEEKLDEQCKKLPDAKTVLVTFPLTTKGAVGRLVQGYRKARKVGRGGQELWVQLGTTSIWDNPPNAPKPTSTNWYDRHSSFTKTPRVALEEELLTLPETKSSVLCLSGLWGGTRDPKNYVGRVAPTKEALKAKDGLHLIHGQDVARAILAVHLNPSKTVGQRWLLTDGRVYDWWDIASAWSEEKAQWVRELMHDESVRALPRDISTLGRALDSRDFWDTFELVPVKARV</sequence>